<organism evidence="1 2">
    <name type="scientific">Erysiphe neolycopersici</name>
    <dbReference type="NCBI Taxonomy" id="212602"/>
    <lineage>
        <taxon>Eukaryota</taxon>
        <taxon>Fungi</taxon>
        <taxon>Dikarya</taxon>
        <taxon>Ascomycota</taxon>
        <taxon>Pezizomycotina</taxon>
        <taxon>Leotiomycetes</taxon>
        <taxon>Erysiphales</taxon>
        <taxon>Erysiphaceae</taxon>
        <taxon>Erysiphe</taxon>
    </lineage>
</organism>
<gene>
    <name evidence="1" type="ORF">OnM2_049061</name>
</gene>
<dbReference type="Proteomes" id="UP000286134">
    <property type="component" value="Unassembled WGS sequence"/>
</dbReference>
<evidence type="ECO:0000313" key="1">
    <source>
        <dbReference type="EMBL" id="RKF60616.1"/>
    </source>
</evidence>
<sequence length="47" mass="5477">MAILEWGSPTSFDFFMLRLKIRAQDEVKVMVSGEMICLNMVKSYTRC</sequence>
<comment type="caution">
    <text evidence="1">The sequence shown here is derived from an EMBL/GenBank/DDBJ whole genome shotgun (WGS) entry which is preliminary data.</text>
</comment>
<protein>
    <submittedName>
        <fullName evidence="1">Uncharacterized protein</fullName>
    </submittedName>
</protein>
<evidence type="ECO:0000313" key="2">
    <source>
        <dbReference type="Proteomes" id="UP000286134"/>
    </source>
</evidence>
<reference evidence="1 2" key="1">
    <citation type="journal article" date="2018" name="BMC Genomics">
        <title>Comparative genome analyses reveal sequence features reflecting distinct modes of host-adaptation between dicot and monocot powdery mildew.</title>
        <authorList>
            <person name="Wu Y."/>
            <person name="Ma X."/>
            <person name="Pan Z."/>
            <person name="Kale S.D."/>
            <person name="Song Y."/>
            <person name="King H."/>
            <person name="Zhang Q."/>
            <person name="Presley C."/>
            <person name="Deng X."/>
            <person name="Wei C.I."/>
            <person name="Xiao S."/>
        </authorList>
    </citation>
    <scope>NUCLEOTIDE SEQUENCE [LARGE SCALE GENOMIC DNA]</scope>
    <source>
        <strain evidence="1">UMSG2</strain>
    </source>
</reference>
<name>A0A420HT69_9PEZI</name>
<dbReference type="EMBL" id="MCFK01004928">
    <property type="protein sequence ID" value="RKF60616.1"/>
    <property type="molecule type" value="Genomic_DNA"/>
</dbReference>
<proteinExistence type="predicted"/>
<dbReference type="AlphaFoldDB" id="A0A420HT69"/>
<keyword evidence="2" id="KW-1185">Reference proteome</keyword>
<accession>A0A420HT69</accession>